<keyword evidence="6" id="KW-0804">Transcription</keyword>
<feature type="region of interest" description="Disordered" evidence="10">
    <location>
        <begin position="1"/>
        <end position="40"/>
    </location>
</feature>
<dbReference type="STRING" id="1447872.A0A1J9QUM1"/>
<keyword evidence="13" id="KW-1185">Reference proteome</keyword>
<dbReference type="Proteomes" id="UP000182235">
    <property type="component" value="Unassembled WGS sequence"/>
</dbReference>
<evidence type="ECO:0000256" key="3">
    <source>
        <dbReference type="ARBA" id="ARBA00022723"/>
    </source>
</evidence>
<dbReference type="OrthoDB" id="3989227at2759"/>
<dbReference type="PANTHER" id="PTHR31001">
    <property type="entry name" value="UNCHARACTERIZED TRANSCRIPTIONAL REGULATORY PROTEIN"/>
    <property type="match status" value="1"/>
</dbReference>
<sequence length="1216" mass="134959">MVNRQPWDSAREPASQDAKPGSIHPTSDIRPAIIYSAPTPNELHRRKSYLSSGKQITRSRVSKSCLTCRRRKVKCDTAHPICGTCEKTKSECIYSSSSLLHPSQPRRHSQDDRHGIKRRREFNDPVNLDGSSVEVLSPSYILREIQRGQDALREQYSDSQAIAARLDQLTAVVEQWVRTNGSHAPGQRQQQHGAPAYSGLVQHDEPDLPGSLSDISPDVGTSPKASLCQTGQAESSIGDDFPIPNDLETDLVDPVGSLNLGHLSLEDGGKSRYVGTTYWAYISREITELNQLLRGQSRSDDRSPSPSDCYSSLDEDDFPDSTLPNRRHGTKTSPYIRKGSLHKSVLFPIGDSPGSLDKPVQPYMLENVPTRRQSHILYKGFMSGVHAISPVVHPPSILRKYRAFWDWYEVTAKSGEPCPDPSFIPLLYAIWYGGSVTISHWTIRDEFDMKSRAALSELFHDEVNRWLRKISFPRSPSLHGLKAFLLVQTILSREEEPLASSLFVSLALRVAQTMGLHRDPAQFGISACQAEARRRIWWHIVHMDGVVAMSSGLPPLVSDENYWDVRVTSEVKDTLLDTPEAAKYDRMVNSKERKPDCPSDPNICGGSSMVNVYYLCAKGKYVMAQAIRKILKIQLGTRPVTRRDMEVLHTILIELQSELHAIVDRIPVSKSAKLVSRDGHSHHSTPSCSSSSPMESSDPSTPEAGPSCLEQYHSPVLVAFHKWARILLSLFVDKAFCVAYQPFLKNAKSKIWPVARQRALRHCHGFMEKFILLATDPDFQPFQWSWPGNHQPMHATMIMLIDLYERPQTTEAPKSRAFIDKVFSLSGPDGGVVGGEDGISTSRPLRDGGREAWDMMRRLREKAWLKAGLDPGVFWTEQAQAEAQRPINKHKLTPVPKERRGSSVQNFADGYDTPVKEPCDHNNHSICQSVKWERKQEREAGRTPGGKENRHVPDTAVQQGNSYNQPKGNDVSHYEHAIAAFPQSDILFQGSPTSQSTQMGDTTKSCWPSPSPFPCHTIKDSTPYQFTPSTTKPPEPFNISTPVTKHNTSDLSNTNPHSLPAYSSPQTLTPPGIPMPMPATSNIDLDMEHNPNPHSNHNPTFRTPSPSSIPLPVDPHNLQFDWDQWDAVFGPSLPVVDGFMHLESTNTRGIGTRIDMAADESVTIDGTVSSGGGSAGSHDETGDAFGDVGLSADNTTTCLGGLVNEGGVDLDGLWKF</sequence>
<keyword evidence="4" id="KW-0805">Transcription regulation</keyword>
<dbReference type="InterPro" id="IPR036864">
    <property type="entry name" value="Zn2-C6_fun-type_DNA-bd_sf"/>
</dbReference>
<dbReference type="VEuPathDB" id="FungiDB:AJ78_00421"/>
<dbReference type="PROSITE" id="PS50048">
    <property type="entry name" value="ZN2_CY6_FUNGAL_2"/>
    <property type="match status" value="1"/>
</dbReference>
<evidence type="ECO:0000259" key="11">
    <source>
        <dbReference type="PROSITE" id="PS50048"/>
    </source>
</evidence>
<evidence type="ECO:0000256" key="10">
    <source>
        <dbReference type="SAM" id="MobiDB-lite"/>
    </source>
</evidence>
<evidence type="ECO:0000256" key="2">
    <source>
        <dbReference type="ARBA" id="ARBA00018346"/>
    </source>
</evidence>
<feature type="region of interest" description="Disordered" evidence="10">
    <location>
        <begin position="294"/>
        <end position="335"/>
    </location>
</feature>
<keyword evidence="5" id="KW-0238">DNA-binding</keyword>
<evidence type="ECO:0000256" key="5">
    <source>
        <dbReference type="ARBA" id="ARBA00023125"/>
    </source>
</evidence>
<dbReference type="GO" id="GO:0005634">
    <property type="term" value="C:nucleus"/>
    <property type="evidence" value="ECO:0007669"/>
    <property type="project" value="UniProtKB-SubCell"/>
</dbReference>
<dbReference type="EMBL" id="LGRN01000007">
    <property type="protein sequence ID" value="OJD19564.1"/>
    <property type="molecule type" value="Genomic_DNA"/>
</dbReference>
<dbReference type="SUPFAM" id="SSF57701">
    <property type="entry name" value="Zn2/Cys6 DNA-binding domain"/>
    <property type="match status" value="1"/>
</dbReference>
<dbReference type="GO" id="GO:0008270">
    <property type="term" value="F:zinc ion binding"/>
    <property type="evidence" value="ECO:0007669"/>
    <property type="project" value="InterPro"/>
</dbReference>
<evidence type="ECO:0000256" key="7">
    <source>
        <dbReference type="ARBA" id="ARBA00023242"/>
    </source>
</evidence>
<dbReference type="InterPro" id="IPR001138">
    <property type="entry name" value="Zn2Cys6_DnaBD"/>
</dbReference>
<gene>
    <name evidence="12" type="ORF">AJ78_00421</name>
</gene>
<dbReference type="GO" id="GO:0006351">
    <property type="term" value="P:DNA-templated transcription"/>
    <property type="evidence" value="ECO:0007669"/>
    <property type="project" value="InterPro"/>
</dbReference>
<dbReference type="PROSITE" id="PS00463">
    <property type="entry name" value="ZN2_CY6_FUNGAL_1"/>
    <property type="match status" value="1"/>
</dbReference>
<dbReference type="Pfam" id="PF04082">
    <property type="entry name" value="Fungal_trans"/>
    <property type="match status" value="1"/>
</dbReference>
<dbReference type="SMART" id="SM00066">
    <property type="entry name" value="GAL4"/>
    <property type="match status" value="1"/>
</dbReference>
<evidence type="ECO:0000256" key="4">
    <source>
        <dbReference type="ARBA" id="ARBA00023015"/>
    </source>
</evidence>
<comment type="caution">
    <text evidence="12">The sequence shown here is derived from an EMBL/GenBank/DDBJ whole genome shotgun (WGS) entry which is preliminary data.</text>
</comment>
<keyword evidence="7" id="KW-0539">Nucleus</keyword>
<feature type="domain" description="Zn(2)-C6 fungal-type" evidence="11">
    <location>
        <begin position="64"/>
        <end position="94"/>
    </location>
</feature>
<dbReference type="GO" id="GO:0003677">
    <property type="term" value="F:DNA binding"/>
    <property type="evidence" value="ECO:0007669"/>
    <property type="project" value="UniProtKB-KW"/>
</dbReference>
<feature type="compositionally biased region" description="Low complexity" evidence="10">
    <location>
        <begin position="684"/>
        <end position="700"/>
    </location>
</feature>
<feature type="region of interest" description="Disordered" evidence="10">
    <location>
        <begin position="674"/>
        <end position="705"/>
    </location>
</feature>
<evidence type="ECO:0000313" key="12">
    <source>
        <dbReference type="EMBL" id="OJD19564.1"/>
    </source>
</evidence>
<proteinExistence type="predicted"/>
<reference evidence="12 13" key="1">
    <citation type="submission" date="2015-07" db="EMBL/GenBank/DDBJ databases">
        <title>Emmonsia species relationships and genome sequence.</title>
        <authorList>
            <consortium name="The Broad Institute Genomics Platform"/>
            <person name="Cuomo C.A."/>
            <person name="Munoz J.F."/>
            <person name="Imamovic A."/>
            <person name="Priest M.E."/>
            <person name="Young S."/>
            <person name="Clay O.K."/>
            <person name="McEwen J.G."/>
        </authorList>
    </citation>
    <scope>NUCLEOTIDE SEQUENCE [LARGE SCALE GENOMIC DNA]</scope>
    <source>
        <strain evidence="12 13">UAMH 9510</strain>
    </source>
</reference>
<organism evidence="12 13">
    <name type="scientific">Emergomyces pasteurianus Ep9510</name>
    <dbReference type="NCBI Taxonomy" id="1447872"/>
    <lineage>
        <taxon>Eukaryota</taxon>
        <taxon>Fungi</taxon>
        <taxon>Dikarya</taxon>
        <taxon>Ascomycota</taxon>
        <taxon>Pezizomycotina</taxon>
        <taxon>Eurotiomycetes</taxon>
        <taxon>Eurotiomycetidae</taxon>
        <taxon>Onygenales</taxon>
        <taxon>Ajellomycetaceae</taxon>
        <taxon>Emergomyces</taxon>
    </lineage>
</organism>
<feature type="region of interest" description="Disordered" evidence="10">
    <location>
        <begin position="98"/>
        <end position="125"/>
    </location>
</feature>
<evidence type="ECO:0000256" key="1">
    <source>
        <dbReference type="ARBA" id="ARBA00004123"/>
    </source>
</evidence>
<evidence type="ECO:0000256" key="6">
    <source>
        <dbReference type="ARBA" id="ARBA00023163"/>
    </source>
</evidence>
<feature type="compositionally biased region" description="Polar residues" evidence="10">
    <location>
        <begin position="956"/>
        <end position="965"/>
    </location>
</feature>
<dbReference type="PANTHER" id="PTHR31001:SF79">
    <property type="entry name" value="ZN(II)2CYS6 TRANSCRIPTION FACTOR (EUROFUNG)"/>
    <property type="match status" value="1"/>
</dbReference>
<protein>
    <recommendedName>
        <fullName evidence="2">C6 finger domain transcription factor nscR</fullName>
    </recommendedName>
    <alternativeName>
        <fullName evidence="8">Neosartiricin B biosynthesis protein R</fullName>
    </alternativeName>
</protein>
<dbReference type="Pfam" id="PF00172">
    <property type="entry name" value="Zn_clus"/>
    <property type="match status" value="1"/>
</dbReference>
<dbReference type="AlphaFoldDB" id="A0A1J9QUM1"/>
<evidence type="ECO:0000256" key="9">
    <source>
        <dbReference type="ARBA" id="ARBA00045154"/>
    </source>
</evidence>
<name>A0A1J9QUM1_9EURO</name>
<keyword evidence="3" id="KW-0479">Metal-binding</keyword>
<comment type="function">
    <text evidence="9">Transcription factor that specifically regulates the neosartoricin B biosynthesis gene cluster.</text>
</comment>
<dbReference type="SMART" id="SM00906">
    <property type="entry name" value="Fungal_trans"/>
    <property type="match status" value="1"/>
</dbReference>
<feature type="region of interest" description="Disordered" evidence="10">
    <location>
        <begin position="932"/>
        <end position="965"/>
    </location>
</feature>
<comment type="subcellular location">
    <subcellularLocation>
        <location evidence="1">Nucleus</location>
    </subcellularLocation>
</comment>
<evidence type="ECO:0000313" key="13">
    <source>
        <dbReference type="Proteomes" id="UP000182235"/>
    </source>
</evidence>
<dbReference type="CDD" id="cd12148">
    <property type="entry name" value="fungal_TF_MHR"/>
    <property type="match status" value="1"/>
</dbReference>
<dbReference type="InterPro" id="IPR050613">
    <property type="entry name" value="Sec_Metabolite_Reg"/>
</dbReference>
<dbReference type="Gene3D" id="4.10.240.10">
    <property type="entry name" value="Zn(2)-C6 fungal-type DNA-binding domain"/>
    <property type="match status" value="1"/>
</dbReference>
<feature type="compositionally biased region" description="Basic and acidic residues" evidence="10">
    <location>
        <begin position="932"/>
        <end position="953"/>
    </location>
</feature>
<dbReference type="GO" id="GO:0000981">
    <property type="term" value="F:DNA-binding transcription factor activity, RNA polymerase II-specific"/>
    <property type="evidence" value="ECO:0007669"/>
    <property type="project" value="InterPro"/>
</dbReference>
<dbReference type="CDD" id="cd00067">
    <property type="entry name" value="GAL4"/>
    <property type="match status" value="1"/>
</dbReference>
<evidence type="ECO:0000256" key="8">
    <source>
        <dbReference type="ARBA" id="ARBA00031692"/>
    </source>
</evidence>
<accession>A0A1J9QUM1</accession>
<dbReference type="InterPro" id="IPR007219">
    <property type="entry name" value="XnlR_reg_dom"/>
</dbReference>